<gene>
    <name evidence="4" type="ORF">AKJ08_3296</name>
</gene>
<dbReference type="InterPro" id="IPR011006">
    <property type="entry name" value="CheY-like_superfamily"/>
</dbReference>
<dbReference type="PANTHER" id="PTHR44591:SF3">
    <property type="entry name" value="RESPONSE REGULATORY DOMAIN-CONTAINING PROTEIN"/>
    <property type="match status" value="1"/>
</dbReference>
<evidence type="ECO:0000259" key="3">
    <source>
        <dbReference type="PROSITE" id="PS50110"/>
    </source>
</evidence>
<dbReference type="InterPro" id="IPR050595">
    <property type="entry name" value="Bact_response_regulator"/>
</dbReference>
<keyword evidence="1 2" id="KW-0597">Phosphoprotein</keyword>
<organism evidence="4 5">
    <name type="scientific">Vulgatibacter incomptus</name>
    <dbReference type="NCBI Taxonomy" id="1391653"/>
    <lineage>
        <taxon>Bacteria</taxon>
        <taxon>Pseudomonadati</taxon>
        <taxon>Myxococcota</taxon>
        <taxon>Myxococcia</taxon>
        <taxon>Myxococcales</taxon>
        <taxon>Cystobacterineae</taxon>
        <taxon>Vulgatibacteraceae</taxon>
        <taxon>Vulgatibacter</taxon>
    </lineage>
</organism>
<dbReference type="PANTHER" id="PTHR44591">
    <property type="entry name" value="STRESS RESPONSE REGULATOR PROTEIN 1"/>
    <property type="match status" value="1"/>
</dbReference>
<dbReference type="AlphaFoldDB" id="A0A0K1PIH0"/>
<proteinExistence type="predicted"/>
<evidence type="ECO:0000313" key="5">
    <source>
        <dbReference type="Proteomes" id="UP000055590"/>
    </source>
</evidence>
<evidence type="ECO:0000256" key="2">
    <source>
        <dbReference type="PROSITE-ProRule" id="PRU00169"/>
    </source>
</evidence>
<dbReference type="GO" id="GO:0000160">
    <property type="term" value="P:phosphorelay signal transduction system"/>
    <property type="evidence" value="ECO:0007669"/>
    <property type="project" value="InterPro"/>
</dbReference>
<dbReference type="Proteomes" id="UP000055590">
    <property type="component" value="Chromosome"/>
</dbReference>
<keyword evidence="5" id="KW-1185">Reference proteome</keyword>
<evidence type="ECO:0000256" key="1">
    <source>
        <dbReference type="ARBA" id="ARBA00022553"/>
    </source>
</evidence>
<name>A0A0K1PIH0_9BACT</name>
<protein>
    <submittedName>
        <fullName evidence="4">Response regulator</fullName>
    </submittedName>
</protein>
<sequence length="119" mass="12835">MLIVDDDPDLLSLMAETLDLEGYRVDTSTNGVRALDAVEKVMPDLILLDMKMPVMDGAEFAKRFREAHDHEAPIVIVTAADNAHRSANEIGANGWLGKPFDLDSLLEIVASQVGAADSG</sequence>
<dbReference type="PROSITE" id="PS50110">
    <property type="entry name" value="RESPONSE_REGULATORY"/>
    <property type="match status" value="1"/>
</dbReference>
<dbReference type="STRING" id="1391653.AKJ08_3296"/>
<dbReference type="Gene3D" id="3.40.50.2300">
    <property type="match status" value="1"/>
</dbReference>
<dbReference type="KEGG" id="vin:AKJ08_3296"/>
<feature type="modified residue" description="4-aspartylphosphate" evidence="2">
    <location>
        <position position="49"/>
    </location>
</feature>
<dbReference type="CDD" id="cd17546">
    <property type="entry name" value="REC_hyHK_CKI1_RcsC-like"/>
    <property type="match status" value="1"/>
</dbReference>
<dbReference type="EMBL" id="CP012332">
    <property type="protein sequence ID" value="AKU92909.1"/>
    <property type="molecule type" value="Genomic_DNA"/>
</dbReference>
<dbReference type="Pfam" id="PF00072">
    <property type="entry name" value="Response_reg"/>
    <property type="match status" value="1"/>
</dbReference>
<dbReference type="SUPFAM" id="SSF52172">
    <property type="entry name" value="CheY-like"/>
    <property type="match status" value="1"/>
</dbReference>
<reference evidence="4 5" key="1">
    <citation type="submission" date="2015-08" db="EMBL/GenBank/DDBJ databases">
        <authorList>
            <person name="Babu N.S."/>
            <person name="Beckwith C.J."/>
            <person name="Beseler K.G."/>
            <person name="Brison A."/>
            <person name="Carone J.V."/>
            <person name="Caskin T.P."/>
            <person name="Diamond M."/>
            <person name="Durham M.E."/>
            <person name="Foxe J.M."/>
            <person name="Go M."/>
            <person name="Henderson B.A."/>
            <person name="Jones I.B."/>
            <person name="McGettigan J.A."/>
            <person name="Micheletti S.J."/>
            <person name="Nasrallah M.E."/>
            <person name="Ortiz D."/>
            <person name="Piller C.R."/>
            <person name="Privatt S.R."/>
            <person name="Schneider S.L."/>
            <person name="Sharp S."/>
            <person name="Smith T.C."/>
            <person name="Stanton J.D."/>
            <person name="Ullery H.E."/>
            <person name="Wilson R.J."/>
            <person name="Serrano M.G."/>
            <person name="Buck G."/>
            <person name="Lee V."/>
            <person name="Wang Y."/>
            <person name="Carvalho R."/>
            <person name="Voegtly L."/>
            <person name="Shi R."/>
            <person name="Duckworth R."/>
            <person name="Johnson A."/>
            <person name="Loviza R."/>
            <person name="Walstead R."/>
            <person name="Shah Z."/>
            <person name="Kiflezghi M."/>
            <person name="Wade K."/>
            <person name="Ball S.L."/>
            <person name="Bradley K.W."/>
            <person name="Asai D.J."/>
            <person name="Bowman C.A."/>
            <person name="Russell D.A."/>
            <person name="Pope W.H."/>
            <person name="Jacobs-Sera D."/>
            <person name="Hendrix R.W."/>
            <person name="Hatfull G.F."/>
        </authorList>
    </citation>
    <scope>NUCLEOTIDE SEQUENCE [LARGE SCALE GENOMIC DNA]</scope>
    <source>
        <strain evidence="4 5">DSM 27710</strain>
    </source>
</reference>
<feature type="domain" description="Response regulatory" evidence="3">
    <location>
        <begin position="1"/>
        <end position="113"/>
    </location>
</feature>
<dbReference type="SMART" id="SM00448">
    <property type="entry name" value="REC"/>
    <property type="match status" value="1"/>
</dbReference>
<dbReference type="InterPro" id="IPR001789">
    <property type="entry name" value="Sig_transdc_resp-reg_receiver"/>
</dbReference>
<accession>A0A0K1PIH0</accession>
<evidence type="ECO:0000313" key="4">
    <source>
        <dbReference type="EMBL" id="AKU92909.1"/>
    </source>
</evidence>